<dbReference type="InterPro" id="IPR015854">
    <property type="entry name" value="ABC_transpr_LolD-like"/>
</dbReference>
<dbReference type="InterPro" id="IPR003439">
    <property type="entry name" value="ABC_transporter-like_ATP-bd"/>
</dbReference>
<evidence type="ECO:0000256" key="7">
    <source>
        <dbReference type="ARBA" id="ARBA00023136"/>
    </source>
</evidence>
<dbReference type="GO" id="GO:0089705">
    <property type="term" value="P:protein localization to outer membrane"/>
    <property type="evidence" value="ECO:0007669"/>
    <property type="project" value="TreeGrafter"/>
</dbReference>
<dbReference type="Proteomes" id="UP000235861">
    <property type="component" value="Unassembled WGS sequence"/>
</dbReference>
<comment type="function">
    <text evidence="8">Part of the ABC transporter complex LolCDE involved in the translocation of mature outer membrane-directed lipoproteins, from the inner membrane to the periplasmic chaperone, LolA. Responsible for the formation of the LolA-lipoprotein complex in an ATP-dependent manner.</text>
</comment>
<dbReference type="SUPFAM" id="SSF52540">
    <property type="entry name" value="P-loop containing nucleoside triphosphate hydrolases"/>
    <property type="match status" value="1"/>
</dbReference>
<evidence type="ECO:0000256" key="4">
    <source>
        <dbReference type="ARBA" id="ARBA00022741"/>
    </source>
</evidence>
<protein>
    <recommendedName>
        <fullName evidence="8">Lipoprotein-releasing system ATP-binding protein LolD</fullName>
        <ecNumber evidence="8">7.6.2.-</ecNumber>
    </recommendedName>
</protein>
<comment type="caution">
    <text evidence="10">The sequence shown here is derived from an EMBL/GenBank/DDBJ whole genome shotgun (WGS) entry which is preliminary data.</text>
</comment>
<dbReference type="Pfam" id="PF00005">
    <property type="entry name" value="ABC_tran"/>
    <property type="match status" value="1"/>
</dbReference>
<keyword evidence="4 8" id="KW-0547">Nucleotide-binding</keyword>
<evidence type="ECO:0000256" key="1">
    <source>
        <dbReference type="ARBA" id="ARBA00022448"/>
    </source>
</evidence>
<reference evidence="10 11" key="1">
    <citation type="submission" date="2017-11" db="EMBL/GenBank/DDBJ databases">
        <title>Draft genome sequence of environmental isolate Aeromonas cavernicola sp. nov. MDC 2508.</title>
        <authorList>
            <person name="Colston S.M."/>
            <person name="Navarro A."/>
            <person name="Martinez-Murcia A.J."/>
            <person name="Graf J."/>
        </authorList>
    </citation>
    <scope>NUCLEOTIDE SEQUENCE [LARGE SCALE GENOMIC DNA]</scope>
    <source>
        <strain evidence="10 11">MDC 2508</strain>
    </source>
</reference>
<accession>A0A2H9U7W5</accession>
<dbReference type="GO" id="GO:0016887">
    <property type="term" value="F:ATP hydrolysis activity"/>
    <property type="evidence" value="ECO:0007669"/>
    <property type="project" value="InterPro"/>
</dbReference>
<dbReference type="InterPro" id="IPR027417">
    <property type="entry name" value="P-loop_NTPase"/>
</dbReference>
<dbReference type="InterPro" id="IPR017871">
    <property type="entry name" value="ABC_transporter-like_CS"/>
</dbReference>
<keyword evidence="1 8" id="KW-0813">Transport</keyword>
<evidence type="ECO:0000256" key="6">
    <source>
        <dbReference type="ARBA" id="ARBA00022967"/>
    </source>
</evidence>
<organism evidence="10 11">
    <name type="scientific">Aeromonas cavernicola</name>
    <dbReference type="NCBI Taxonomy" id="1006623"/>
    <lineage>
        <taxon>Bacteria</taxon>
        <taxon>Pseudomonadati</taxon>
        <taxon>Pseudomonadota</taxon>
        <taxon>Gammaproteobacteria</taxon>
        <taxon>Aeromonadales</taxon>
        <taxon>Aeromonadaceae</taxon>
        <taxon>Aeromonas</taxon>
    </lineage>
</organism>
<dbReference type="InterPro" id="IPR011924">
    <property type="entry name" value="LolD_lipo_ATP-bd"/>
</dbReference>
<dbReference type="EMBL" id="PGGC01000034">
    <property type="protein sequence ID" value="PJG60104.1"/>
    <property type="molecule type" value="Genomic_DNA"/>
</dbReference>
<dbReference type="NCBIfam" id="TIGR02211">
    <property type="entry name" value="LolD_lipo_ex"/>
    <property type="match status" value="1"/>
</dbReference>
<feature type="domain" description="ABC transporter" evidence="9">
    <location>
        <begin position="42"/>
        <end position="262"/>
    </location>
</feature>
<dbReference type="PANTHER" id="PTHR24220">
    <property type="entry name" value="IMPORT ATP-BINDING PROTEIN"/>
    <property type="match status" value="1"/>
</dbReference>
<dbReference type="PANTHER" id="PTHR24220:SF689">
    <property type="entry name" value="LIPOPROTEIN-RELEASING SYSTEM ATP-BINDING PROTEIN LOLD"/>
    <property type="match status" value="1"/>
</dbReference>
<gene>
    <name evidence="8 10" type="primary">lolD</name>
    <name evidence="10" type="ORF">CUC53_03760</name>
</gene>
<evidence type="ECO:0000313" key="10">
    <source>
        <dbReference type="EMBL" id="PJG60104.1"/>
    </source>
</evidence>
<evidence type="ECO:0000259" key="9">
    <source>
        <dbReference type="PROSITE" id="PS50893"/>
    </source>
</evidence>
<dbReference type="InterPro" id="IPR017911">
    <property type="entry name" value="MacB-like_ATP-bd"/>
</dbReference>
<keyword evidence="11" id="KW-1185">Reference proteome</keyword>
<dbReference type="OrthoDB" id="9801477at2"/>
<dbReference type="GO" id="GO:0005524">
    <property type="term" value="F:ATP binding"/>
    <property type="evidence" value="ECO:0007669"/>
    <property type="project" value="UniProtKB-UniRule"/>
</dbReference>
<comment type="similarity">
    <text evidence="8">Belongs to the ABC transporter superfamily. Lipoprotein translocase (TC 3.A.1.125) family.</text>
</comment>
<evidence type="ECO:0000256" key="2">
    <source>
        <dbReference type="ARBA" id="ARBA00022475"/>
    </source>
</evidence>
<dbReference type="FunFam" id="3.40.50.300:FF:000230">
    <property type="entry name" value="Lipoprotein-releasing system ATP-binding protein LolD"/>
    <property type="match status" value="1"/>
</dbReference>
<proteinExistence type="inferred from homology"/>
<dbReference type="PROSITE" id="PS50893">
    <property type="entry name" value="ABC_TRANSPORTER_2"/>
    <property type="match status" value="1"/>
</dbReference>
<dbReference type="CDD" id="cd03255">
    <property type="entry name" value="ABC_MJ0796_LolCDE_FtsE"/>
    <property type="match status" value="1"/>
</dbReference>
<keyword evidence="3 8" id="KW-0997">Cell inner membrane</keyword>
<dbReference type="GO" id="GO:0005886">
    <property type="term" value="C:plasma membrane"/>
    <property type="evidence" value="ECO:0007669"/>
    <property type="project" value="UniProtKB-SubCell"/>
</dbReference>
<dbReference type="Gene3D" id="3.40.50.300">
    <property type="entry name" value="P-loop containing nucleotide triphosphate hydrolases"/>
    <property type="match status" value="1"/>
</dbReference>
<dbReference type="GO" id="GO:0022857">
    <property type="term" value="F:transmembrane transporter activity"/>
    <property type="evidence" value="ECO:0007669"/>
    <property type="project" value="TreeGrafter"/>
</dbReference>
<evidence type="ECO:0000313" key="11">
    <source>
        <dbReference type="Proteomes" id="UP000235861"/>
    </source>
</evidence>
<dbReference type="SMART" id="SM00382">
    <property type="entry name" value="AAA"/>
    <property type="match status" value="1"/>
</dbReference>
<sequence>MRDASSVVTSATTAGVVTGANVVTDVSGVPSMNKPVSHSSLLHCQALTHRYKEGQLETEVLKGIELSIAPGEMLAVVGSSGSGKTTLLHLMGALDTPSSGTVLFKGEDIHRWDSRTQARFRNQELGFVYQFHHLLAEFTALENAAMPLLIAGASVATARAKASAILAKVGLSHRLNHRPSELSGGERQRVAIARALVNEPSLVLADEPTGNLDHASASAVYELLCELNRELGTAFVVVTHDLNLAAKLHRRVTLVSGVMAEVA</sequence>
<keyword evidence="7 8" id="KW-0472">Membrane</keyword>
<keyword evidence="5 8" id="KW-0067">ATP-binding</keyword>
<keyword evidence="10" id="KW-0449">Lipoprotein</keyword>
<dbReference type="AlphaFoldDB" id="A0A2H9U7W5"/>
<keyword evidence="2 8" id="KW-1003">Cell membrane</keyword>
<dbReference type="PROSITE" id="PS00211">
    <property type="entry name" value="ABC_TRANSPORTER_1"/>
    <property type="match status" value="1"/>
</dbReference>
<comment type="subunit">
    <text evidence="8">The complex is composed of two ATP-binding proteins (LolD) and two transmembrane proteins (LolC and LolE).</text>
</comment>
<dbReference type="EC" id="7.6.2.-" evidence="8"/>
<keyword evidence="6 8" id="KW-1278">Translocase</keyword>
<evidence type="ECO:0000256" key="8">
    <source>
        <dbReference type="RuleBase" id="RU367068"/>
    </source>
</evidence>
<name>A0A2H9U7W5_9GAMM</name>
<evidence type="ECO:0000256" key="3">
    <source>
        <dbReference type="ARBA" id="ARBA00022519"/>
    </source>
</evidence>
<dbReference type="GO" id="GO:0044874">
    <property type="term" value="P:lipoprotein localization to outer membrane"/>
    <property type="evidence" value="ECO:0007669"/>
    <property type="project" value="TreeGrafter"/>
</dbReference>
<comment type="subcellular location">
    <subcellularLocation>
        <location evidence="8">Cell inner membrane</location>
        <topology evidence="8">Peripheral membrane protein</topology>
    </subcellularLocation>
</comment>
<evidence type="ECO:0000256" key="5">
    <source>
        <dbReference type="ARBA" id="ARBA00022840"/>
    </source>
</evidence>
<dbReference type="InterPro" id="IPR003593">
    <property type="entry name" value="AAA+_ATPase"/>
</dbReference>